<name>A0A2G5TX27_9PELO</name>
<gene>
    <name evidence="2" type="primary">Cni-Y94H6A.3</name>
    <name evidence="2" type="synonym">Cnig_chr_IV.g12412</name>
    <name evidence="2" type="ORF">B9Z55_012412</name>
</gene>
<feature type="region of interest" description="Disordered" evidence="1">
    <location>
        <begin position="82"/>
        <end position="110"/>
    </location>
</feature>
<proteinExistence type="predicted"/>
<evidence type="ECO:0000256" key="1">
    <source>
        <dbReference type="SAM" id="MobiDB-lite"/>
    </source>
</evidence>
<dbReference type="EMBL" id="PDUG01000004">
    <property type="protein sequence ID" value="PIC31859.1"/>
    <property type="molecule type" value="Genomic_DNA"/>
</dbReference>
<evidence type="ECO:0000313" key="2">
    <source>
        <dbReference type="EMBL" id="PIC31859.1"/>
    </source>
</evidence>
<evidence type="ECO:0000313" key="3">
    <source>
        <dbReference type="Proteomes" id="UP000230233"/>
    </source>
</evidence>
<accession>A0A2G5TX27</accession>
<sequence>MARSPSRYDRDRRDRDRDRHRSQKDHSSEVARMKEKMRNNLETARNSDSSNLPAKKSEKFEELSAAEHLARTKAIEQIEEGGFQVGSFRSGSAAKKDQKSTKETSHDAAIFGPAWKSAEQRKAIEKKESDVSTINLPTVPAPPLNSMAPMVPSHMYSENSAARKAEWKVFWTGLRQQLIADNH</sequence>
<reference evidence="3" key="1">
    <citation type="submission" date="2017-10" db="EMBL/GenBank/DDBJ databases">
        <title>Rapid genome shrinkage in a self-fertile nematode reveals novel sperm competition proteins.</title>
        <authorList>
            <person name="Yin D."/>
            <person name="Schwarz E.M."/>
            <person name="Thomas C.G."/>
            <person name="Felde R.L."/>
            <person name="Korf I.F."/>
            <person name="Cutter A.D."/>
            <person name="Schartner C.M."/>
            <person name="Ralston E.J."/>
            <person name="Meyer B.J."/>
            <person name="Haag E.S."/>
        </authorList>
    </citation>
    <scope>NUCLEOTIDE SEQUENCE [LARGE SCALE GENOMIC DNA]</scope>
    <source>
        <strain evidence="3">JU1422</strain>
    </source>
</reference>
<protein>
    <submittedName>
        <fullName evidence="2">Uncharacterized protein</fullName>
    </submittedName>
</protein>
<feature type="region of interest" description="Disordered" evidence="1">
    <location>
        <begin position="1"/>
        <end position="66"/>
    </location>
</feature>
<feature type="compositionally biased region" description="Basic and acidic residues" evidence="1">
    <location>
        <begin position="94"/>
        <end position="106"/>
    </location>
</feature>
<dbReference type="STRING" id="1611254.A0A2G5TX27"/>
<dbReference type="OrthoDB" id="5826575at2759"/>
<dbReference type="Proteomes" id="UP000230233">
    <property type="component" value="Chromosome IV"/>
</dbReference>
<comment type="caution">
    <text evidence="2">The sequence shown here is derived from an EMBL/GenBank/DDBJ whole genome shotgun (WGS) entry which is preliminary data.</text>
</comment>
<keyword evidence="3" id="KW-1185">Reference proteome</keyword>
<feature type="compositionally biased region" description="Basic and acidic residues" evidence="1">
    <location>
        <begin position="1"/>
        <end position="39"/>
    </location>
</feature>
<feature type="compositionally biased region" description="Polar residues" evidence="1">
    <location>
        <begin position="40"/>
        <end position="52"/>
    </location>
</feature>
<organism evidence="2 3">
    <name type="scientific">Caenorhabditis nigoni</name>
    <dbReference type="NCBI Taxonomy" id="1611254"/>
    <lineage>
        <taxon>Eukaryota</taxon>
        <taxon>Metazoa</taxon>
        <taxon>Ecdysozoa</taxon>
        <taxon>Nematoda</taxon>
        <taxon>Chromadorea</taxon>
        <taxon>Rhabditida</taxon>
        <taxon>Rhabditina</taxon>
        <taxon>Rhabditomorpha</taxon>
        <taxon>Rhabditoidea</taxon>
        <taxon>Rhabditidae</taxon>
        <taxon>Peloderinae</taxon>
        <taxon>Caenorhabditis</taxon>
    </lineage>
</organism>
<dbReference type="AlphaFoldDB" id="A0A2G5TX27"/>